<dbReference type="InterPro" id="IPR049975">
    <property type="entry name" value="SAV_915-like_dom"/>
</dbReference>
<dbReference type="NCBIfam" id="NF042914">
    <property type="entry name" value="SAV915_dom"/>
    <property type="match status" value="1"/>
</dbReference>
<dbReference type="OrthoDB" id="4464824at2"/>
<evidence type="ECO:0008006" key="3">
    <source>
        <dbReference type="Google" id="ProtNLM"/>
    </source>
</evidence>
<sequence length="123" mass="13830">MAIGDEHVFREHESEAPAVIGADYIAEREGMEPSQAYLPSKRVLEQDTEVTFELRRLADGRLAVLAYSSLDSLVACCGELQPWASLPEDKVEEVQRRSGADLVLWDAQLPDEQRNDGEEETRQ</sequence>
<accession>A0A1H0N834</accession>
<dbReference type="AlphaFoldDB" id="A0A1H0N834"/>
<dbReference type="EMBL" id="FNJR01000001">
    <property type="protein sequence ID" value="SDO88832.1"/>
    <property type="molecule type" value="Genomic_DNA"/>
</dbReference>
<evidence type="ECO:0000313" key="2">
    <source>
        <dbReference type="Proteomes" id="UP000199497"/>
    </source>
</evidence>
<dbReference type="Proteomes" id="UP000199497">
    <property type="component" value="Unassembled WGS sequence"/>
</dbReference>
<dbReference type="STRING" id="405564.SAMN04487905_10133"/>
<dbReference type="RefSeq" id="WP_092595963.1">
    <property type="nucleotide sequence ID" value="NZ_FNJR01000001.1"/>
</dbReference>
<reference evidence="2" key="1">
    <citation type="submission" date="2016-10" db="EMBL/GenBank/DDBJ databases">
        <authorList>
            <person name="Varghese N."/>
            <person name="Submissions S."/>
        </authorList>
    </citation>
    <scope>NUCLEOTIDE SEQUENCE [LARGE SCALE GENOMIC DNA]</scope>
    <source>
        <strain evidence="2">DSM 46732</strain>
    </source>
</reference>
<evidence type="ECO:0000313" key="1">
    <source>
        <dbReference type="EMBL" id="SDO88832.1"/>
    </source>
</evidence>
<proteinExistence type="predicted"/>
<gene>
    <name evidence="1" type="ORF">SAMN04487905_10133</name>
</gene>
<keyword evidence="2" id="KW-1185">Reference proteome</keyword>
<organism evidence="1 2">
    <name type="scientific">Actinopolyspora xinjiangensis</name>
    <dbReference type="NCBI Taxonomy" id="405564"/>
    <lineage>
        <taxon>Bacteria</taxon>
        <taxon>Bacillati</taxon>
        <taxon>Actinomycetota</taxon>
        <taxon>Actinomycetes</taxon>
        <taxon>Actinopolysporales</taxon>
        <taxon>Actinopolysporaceae</taxon>
        <taxon>Actinopolyspora</taxon>
    </lineage>
</organism>
<name>A0A1H0N834_9ACTN</name>
<protein>
    <recommendedName>
        <fullName evidence="3">SseB protein N-terminal domain-containing protein</fullName>
    </recommendedName>
</protein>